<proteinExistence type="predicted"/>
<accession>A0AAQ3NW49</accession>
<feature type="chain" id="PRO_5042847649" evidence="1">
    <location>
        <begin position="41"/>
        <end position="110"/>
    </location>
</feature>
<keyword evidence="1" id="KW-0732">Signal</keyword>
<evidence type="ECO:0000256" key="1">
    <source>
        <dbReference type="SAM" id="SignalP"/>
    </source>
</evidence>
<keyword evidence="3" id="KW-1185">Reference proteome</keyword>
<evidence type="ECO:0000313" key="2">
    <source>
        <dbReference type="EMBL" id="WVZ16131.1"/>
    </source>
</evidence>
<feature type="signal peptide" evidence="1">
    <location>
        <begin position="1"/>
        <end position="40"/>
    </location>
</feature>
<organism evidence="2 3">
    <name type="scientific">Vigna mungo</name>
    <name type="common">Black gram</name>
    <name type="synonym">Phaseolus mungo</name>
    <dbReference type="NCBI Taxonomy" id="3915"/>
    <lineage>
        <taxon>Eukaryota</taxon>
        <taxon>Viridiplantae</taxon>
        <taxon>Streptophyta</taxon>
        <taxon>Embryophyta</taxon>
        <taxon>Tracheophyta</taxon>
        <taxon>Spermatophyta</taxon>
        <taxon>Magnoliopsida</taxon>
        <taxon>eudicotyledons</taxon>
        <taxon>Gunneridae</taxon>
        <taxon>Pentapetalae</taxon>
        <taxon>rosids</taxon>
        <taxon>fabids</taxon>
        <taxon>Fabales</taxon>
        <taxon>Fabaceae</taxon>
        <taxon>Papilionoideae</taxon>
        <taxon>50 kb inversion clade</taxon>
        <taxon>NPAAA clade</taxon>
        <taxon>indigoferoid/millettioid clade</taxon>
        <taxon>Phaseoleae</taxon>
        <taxon>Vigna</taxon>
    </lineage>
</organism>
<dbReference type="AlphaFoldDB" id="A0AAQ3NW49"/>
<sequence>MSDVSSLNCYSSSMKPCGASQKLLLHAFTLLLSLFHCGQVHQVKNVDSTRVIHLRVTKSPSNNISNTVITVDVTAIRKNLPKQLLEHNERNLILKHCDIVNNRHHLFMVL</sequence>
<name>A0AAQ3NW49_VIGMU</name>
<evidence type="ECO:0000313" key="3">
    <source>
        <dbReference type="Proteomes" id="UP001374535"/>
    </source>
</evidence>
<dbReference type="EMBL" id="CP144698">
    <property type="protein sequence ID" value="WVZ16131.1"/>
    <property type="molecule type" value="Genomic_DNA"/>
</dbReference>
<reference evidence="2 3" key="1">
    <citation type="journal article" date="2023" name="Life. Sci Alliance">
        <title>Evolutionary insights into 3D genome organization and epigenetic landscape of Vigna mungo.</title>
        <authorList>
            <person name="Junaid A."/>
            <person name="Singh B."/>
            <person name="Bhatia S."/>
        </authorList>
    </citation>
    <scope>NUCLEOTIDE SEQUENCE [LARGE SCALE GENOMIC DNA]</scope>
    <source>
        <strain evidence="2">Urdbean</strain>
    </source>
</reference>
<gene>
    <name evidence="2" type="ORF">V8G54_009113</name>
</gene>
<protein>
    <submittedName>
        <fullName evidence="2">Uncharacterized protein</fullName>
    </submittedName>
</protein>
<dbReference type="Proteomes" id="UP001374535">
    <property type="component" value="Chromosome 3"/>
</dbReference>